<dbReference type="InterPro" id="IPR001736">
    <property type="entry name" value="PLipase_D/transphosphatidylase"/>
</dbReference>
<dbReference type="GO" id="GO:0016042">
    <property type="term" value="P:lipid catabolic process"/>
    <property type="evidence" value="ECO:0007669"/>
    <property type="project" value="UniProtKB-KW"/>
</dbReference>
<organism evidence="9 10">
    <name type="scientific">Enhygromyxa salina</name>
    <dbReference type="NCBI Taxonomy" id="215803"/>
    <lineage>
        <taxon>Bacteria</taxon>
        <taxon>Pseudomonadati</taxon>
        <taxon>Myxococcota</taxon>
        <taxon>Polyangia</taxon>
        <taxon>Nannocystales</taxon>
        <taxon>Nannocystaceae</taxon>
        <taxon>Enhygromyxa</taxon>
    </lineage>
</organism>
<feature type="domain" description="PLD phosphodiesterase" evidence="8">
    <location>
        <begin position="130"/>
        <end position="160"/>
    </location>
</feature>
<dbReference type="Proteomes" id="UP000031599">
    <property type="component" value="Unassembled WGS sequence"/>
</dbReference>
<evidence type="ECO:0000259" key="8">
    <source>
        <dbReference type="PROSITE" id="PS50035"/>
    </source>
</evidence>
<dbReference type="Gene3D" id="3.30.870.10">
    <property type="entry name" value="Endonuclease Chain A"/>
    <property type="match status" value="2"/>
</dbReference>
<accession>A0A0C2D801</accession>
<keyword evidence="4" id="KW-0378">Hydrolase</keyword>
<evidence type="ECO:0000256" key="3">
    <source>
        <dbReference type="ARBA" id="ARBA00012027"/>
    </source>
</evidence>
<dbReference type="RefSeq" id="WP_052548150.1">
    <property type="nucleotide sequence ID" value="NZ_JMCC02000021.1"/>
</dbReference>
<dbReference type="EC" id="3.1.4.4" evidence="3"/>
<dbReference type="GO" id="GO:0006793">
    <property type="term" value="P:phosphorus metabolic process"/>
    <property type="evidence" value="ECO:0007669"/>
    <property type="project" value="UniProtKB-ARBA"/>
</dbReference>
<dbReference type="InterPro" id="IPR025202">
    <property type="entry name" value="PLD-like_dom"/>
</dbReference>
<evidence type="ECO:0000256" key="6">
    <source>
        <dbReference type="ARBA" id="ARBA00023098"/>
    </source>
</evidence>
<evidence type="ECO:0000256" key="7">
    <source>
        <dbReference type="SAM" id="MobiDB-lite"/>
    </source>
</evidence>
<evidence type="ECO:0000256" key="5">
    <source>
        <dbReference type="ARBA" id="ARBA00022963"/>
    </source>
</evidence>
<dbReference type="Pfam" id="PF13091">
    <property type="entry name" value="PLDc_2"/>
    <property type="match status" value="2"/>
</dbReference>
<keyword evidence="5" id="KW-0442">Lipid degradation</keyword>
<reference evidence="9 10" key="1">
    <citation type="submission" date="2014-12" db="EMBL/GenBank/DDBJ databases">
        <title>Genome assembly of Enhygromyxa salina DSM 15201.</title>
        <authorList>
            <person name="Sharma G."/>
            <person name="Subramanian S."/>
        </authorList>
    </citation>
    <scope>NUCLEOTIDE SEQUENCE [LARGE SCALE GENOMIC DNA]</scope>
    <source>
        <strain evidence="9 10">DSM 15201</strain>
    </source>
</reference>
<dbReference type="EMBL" id="JMCC02000021">
    <property type="protein sequence ID" value="KIG17725.1"/>
    <property type="molecule type" value="Genomic_DNA"/>
</dbReference>
<dbReference type="PANTHER" id="PTHR43856">
    <property type="entry name" value="CARDIOLIPIN HYDROLASE"/>
    <property type="match status" value="1"/>
</dbReference>
<protein>
    <recommendedName>
        <fullName evidence="3">phospholipase D</fullName>
        <ecNumber evidence="3">3.1.4.4</ecNumber>
    </recommendedName>
</protein>
<evidence type="ECO:0000313" key="9">
    <source>
        <dbReference type="EMBL" id="KIG17725.1"/>
    </source>
</evidence>
<dbReference type="GO" id="GO:0016891">
    <property type="term" value="F:RNA endonuclease activity producing 5'-phosphomonoesters, hydrolytic mechanism"/>
    <property type="evidence" value="ECO:0007669"/>
    <property type="project" value="TreeGrafter"/>
</dbReference>
<dbReference type="AlphaFoldDB" id="A0A0C2D801"/>
<comment type="catalytic activity">
    <reaction evidence="1">
        <text>a 1,2-diacyl-sn-glycero-3-phosphocholine + H2O = a 1,2-diacyl-sn-glycero-3-phosphate + choline + H(+)</text>
        <dbReference type="Rhea" id="RHEA:14445"/>
        <dbReference type="ChEBI" id="CHEBI:15354"/>
        <dbReference type="ChEBI" id="CHEBI:15377"/>
        <dbReference type="ChEBI" id="CHEBI:15378"/>
        <dbReference type="ChEBI" id="CHEBI:57643"/>
        <dbReference type="ChEBI" id="CHEBI:58608"/>
        <dbReference type="EC" id="3.1.4.4"/>
    </reaction>
</comment>
<gene>
    <name evidence="9" type="ORF">DB30_03000</name>
</gene>
<evidence type="ECO:0000313" key="10">
    <source>
        <dbReference type="Proteomes" id="UP000031599"/>
    </source>
</evidence>
<dbReference type="PROSITE" id="PS50035">
    <property type="entry name" value="PLD"/>
    <property type="match status" value="1"/>
</dbReference>
<dbReference type="GO" id="GO:0004630">
    <property type="term" value="F:phospholipase D activity"/>
    <property type="evidence" value="ECO:0007669"/>
    <property type="project" value="UniProtKB-EC"/>
</dbReference>
<comment type="similarity">
    <text evidence="2">Belongs to the phospholipase D family.</text>
</comment>
<comment type="caution">
    <text evidence="9">The sequence shown here is derived from an EMBL/GenBank/DDBJ whole genome shotgun (WGS) entry which is preliminary data.</text>
</comment>
<feature type="region of interest" description="Disordered" evidence="7">
    <location>
        <begin position="398"/>
        <end position="418"/>
    </location>
</feature>
<sequence length="500" mass="55221">METFKHFTKIVDVSKPLPPSWIRVSATWPEQHEESGAGLLSAGPLGRLRDTLVREIEGAQETVLIASFLFSDEALCTALLAASKRGVRVYMLTASEARLQSRDDEAFSKQMVQEHKQLLNRLAGKVSLRSAGLFHAKFLVVDHQSNARGWLSTANLNPALLDARELGIQLDQTTAEVVAAWFCRAFWCHAEHELTSEKSRLSRVGKAPKVPDLPHSERVRVTTPGHTSIAERLLAWIRGSKRSITLASYGIELDHAVTQALIERARAGVEVKVLTRPRPAVLDAALALRQAGALVYAHDKLHAKAIVCDHGAMIMTANIAKEGLDDGFELGVELVAPQREALTERLAQWTGEFPWRFESQAQRSECIGEICLATMGLRDGKRQVVEERTVRLPDVTANDALDLDATPPPKFTPSTEPDELPARFRYEWRVLAPRLPNKAKKLEHSPTGAGTPKRKSPVAAAHDPQAYELRGQRFVVIEHERSVAAARRLANELGAKVVLA</sequence>
<evidence type="ECO:0000256" key="4">
    <source>
        <dbReference type="ARBA" id="ARBA00022801"/>
    </source>
</evidence>
<dbReference type="PANTHER" id="PTHR43856:SF1">
    <property type="entry name" value="MITOCHONDRIAL CARDIOLIPIN HYDROLASE"/>
    <property type="match status" value="1"/>
</dbReference>
<dbReference type="SUPFAM" id="SSF56024">
    <property type="entry name" value="Phospholipase D/nuclease"/>
    <property type="match status" value="2"/>
</dbReference>
<keyword evidence="6" id="KW-0443">Lipid metabolism</keyword>
<evidence type="ECO:0000256" key="1">
    <source>
        <dbReference type="ARBA" id="ARBA00000798"/>
    </source>
</evidence>
<name>A0A0C2D801_9BACT</name>
<proteinExistence type="inferred from homology"/>
<evidence type="ECO:0000256" key="2">
    <source>
        <dbReference type="ARBA" id="ARBA00008664"/>
    </source>
</evidence>
<dbReference type="InterPro" id="IPR051406">
    <property type="entry name" value="PLD_domain"/>
</dbReference>
<feature type="region of interest" description="Disordered" evidence="7">
    <location>
        <begin position="437"/>
        <end position="462"/>
    </location>
</feature>